<dbReference type="Proteomes" id="UP000178235">
    <property type="component" value="Unassembled WGS sequence"/>
</dbReference>
<gene>
    <name evidence="1" type="ORF">A2738_00735</name>
</gene>
<proteinExistence type="predicted"/>
<evidence type="ECO:0000313" key="1">
    <source>
        <dbReference type="EMBL" id="OGI68400.1"/>
    </source>
</evidence>
<organism evidence="1 2">
    <name type="scientific">Candidatus Nomurabacteria bacterium RIFCSPHIGHO2_01_FULL_42_15</name>
    <dbReference type="NCBI Taxonomy" id="1801742"/>
    <lineage>
        <taxon>Bacteria</taxon>
        <taxon>Candidatus Nomuraibacteriota</taxon>
    </lineage>
</organism>
<comment type="caution">
    <text evidence="1">The sequence shown here is derived from an EMBL/GenBank/DDBJ whole genome shotgun (WGS) entry which is preliminary data.</text>
</comment>
<reference evidence="1 2" key="1">
    <citation type="journal article" date="2016" name="Nat. Commun.">
        <title>Thousands of microbial genomes shed light on interconnected biogeochemical processes in an aquifer system.</title>
        <authorList>
            <person name="Anantharaman K."/>
            <person name="Brown C.T."/>
            <person name="Hug L.A."/>
            <person name="Sharon I."/>
            <person name="Castelle C.J."/>
            <person name="Probst A.J."/>
            <person name="Thomas B.C."/>
            <person name="Singh A."/>
            <person name="Wilkins M.J."/>
            <person name="Karaoz U."/>
            <person name="Brodie E.L."/>
            <person name="Williams K.H."/>
            <person name="Hubbard S.S."/>
            <person name="Banfield J.F."/>
        </authorList>
    </citation>
    <scope>NUCLEOTIDE SEQUENCE [LARGE SCALE GENOMIC DNA]</scope>
</reference>
<protein>
    <submittedName>
        <fullName evidence="1">Uncharacterized protein</fullName>
    </submittedName>
</protein>
<dbReference type="AlphaFoldDB" id="A0A1F6VFJ7"/>
<evidence type="ECO:0000313" key="2">
    <source>
        <dbReference type="Proteomes" id="UP000178235"/>
    </source>
</evidence>
<sequence length="167" mass="19230">MILPIVFFAYTLEAFEVDEVTSEYDSIYRYNALENKVDFYKIGSDTTFLLEEYTIDEDNIKSLEAITEQQINSIEKSDHVITILEGRSAVQTFFLGNDLGVLKFQLVQMKDQGRTLNALMLKTNDNSMITQINSQIDALEQQRAKVNNFILERDDDFSVFGWLISSL</sequence>
<accession>A0A1F6VFJ7</accession>
<dbReference type="EMBL" id="MFTS01000003">
    <property type="protein sequence ID" value="OGI68400.1"/>
    <property type="molecule type" value="Genomic_DNA"/>
</dbReference>
<name>A0A1F6VFJ7_9BACT</name>